<dbReference type="GO" id="GO:0015074">
    <property type="term" value="P:DNA integration"/>
    <property type="evidence" value="ECO:0007669"/>
    <property type="project" value="InterPro"/>
</dbReference>
<dbReference type="InterPro" id="IPR002104">
    <property type="entry name" value="Integrase_catalytic"/>
</dbReference>
<dbReference type="SUPFAM" id="SSF56349">
    <property type="entry name" value="DNA breaking-rejoining enzymes"/>
    <property type="match status" value="1"/>
</dbReference>
<dbReference type="Pfam" id="PF00589">
    <property type="entry name" value="Phage_integrase"/>
    <property type="match status" value="1"/>
</dbReference>
<organism evidence="1">
    <name type="scientific">Burkholderia pseudomallei</name>
    <name type="common">Pseudomonas pseudomallei</name>
    <dbReference type="NCBI Taxonomy" id="28450"/>
    <lineage>
        <taxon>Bacteria</taxon>
        <taxon>Pseudomonadati</taxon>
        <taxon>Pseudomonadota</taxon>
        <taxon>Betaproteobacteria</taxon>
        <taxon>Burkholderiales</taxon>
        <taxon>Burkholderiaceae</taxon>
        <taxon>Burkholderia</taxon>
        <taxon>pseudomallei group</taxon>
    </lineage>
</organism>
<dbReference type="CDD" id="cd00397">
    <property type="entry name" value="DNA_BRE_C"/>
    <property type="match status" value="1"/>
</dbReference>
<dbReference type="GO" id="GO:0003677">
    <property type="term" value="F:DNA binding"/>
    <property type="evidence" value="ECO:0007669"/>
    <property type="project" value="InterPro"/>
</dbReference>
<name>A0A346TJ81_BURPE</name>
<protein>
    <submittedName>
        <fullName evidence="1">Site-specific tyrosine recombinase</fullName>
    </submittedName>
</protein>
<dbReference type="EMBL" id="MG461178">
    <property type="protein sequence ID" value="AXU25885.1"/>
    <property type="molecule type" value="Genomic_DNA"/>
</dbReference>
<dbReference type="GO" id="GO:0006310">
    <property type="term" value="P:DNA recombination"/>
    <property type="evidence" value="ECO:0007669"/>
    <property type="project" value="InterPro"/>
</dbReference>
<dbReference type="InterPro" id="IPR011010">
    <property type="entry name" value="DNA_brk_join_enz"/>
</dbReference>
<dbReference type="Gene3D" id="1.10.443.10">
    <property type="entry name" value="Intergrase catalytic core"/>
    <property type="match status" value="1"/>
</dbReference>
<proteinExistence type="predicted"/>
<reference evidence="1" key="1">
    <citation type="submission" date="2017-11" db="EMBL/GenBank/DDBJ databases">
        <title>The integrated element which contains intrinsic integrase and has properties of cassette.</title>
        <authorList>
            <person name="Zakharova I.B."/>
            <person name="Shpak I.M."/>
            <person name="Ngo T.N."/>
            <person name="Ustinov D.V."/>
            <person name="Antonov A.S."/>
            <person name="Avdyusheva E.F."/>
            <person name="Bui T.L.A."/>
            <person name="Chirskov P.R."/>
            <person name="Victorov D.V."/>
        </authorList>
    </citation>
    <scope>NUCLEOTIDE SEQUENCE</scope>
    <source>
        <strain evidence="1">V1504</strain>
    </source>
</reference>
<accession>A0A346TJ81</accession>
<dbReference type="AlphaFoldDB" id="A0A346TJ81"/>
<evidence type="ECO:0000313" key="1">
    <source>
        <dbReference type="EMBL" id="AXU25885.1"/>
    </source>
</evidence>
<sequence length="132" mass="14891">MALPALDQPLVQRGLPVTPSRWDPATPLVANLEEAGAGIESTRLWLVLRRFFLLVADAIQDERPATAEKLRRASPHWIRHAHATHALARGAELIMVRDNRRHASISTTSAYLHSDEVRRTLQFDQAFEARKV</sequence>
<dbReference type="InterPro" id="IPR013762">
    <property type="entry name" value="Integrase-like_cat_sf"/>
</dbReference>